<reference evidence="3" key="1">
    <citation type="journal article" date="2011" name="Proc. Natl. Acad. Sci. U.S.A.">
        <title>Obligate biotrophy features unraveled by the genomic analysis of rust fungi.</title>
        <authorList>
            <person name="Duplessis S."/>
            <person name="Cuomo C.A."/>
            <person name="Lin Y.-C."/>
            <person name="Aerts A."/>
            <person name="Tisserant E."/>
            <person name="Veneault-Fourrey C."/>
            <person name="Joly D.L."/>
            <person name="Hacquard S."/>
            <person name="Amselem J."/>
            <person name="Cantarel B.L."/>
            <person name="Chiu R."/>
            <person name="Coutinho P.M."/>
            <person name="Feau N."/>
            <person name="Field M."/>
            <person name="Frey P."/>
            <person name="Gelhaye E."/>
            <person name="Goldberg J."/>
            <person name="Grabherr M.G."/>
            <person name="Kodira C.D."/>
            <person name="Kohler A."/>
            <person name="Kuees U."/>
            <person name="Lindquist E.A."/>
            <person name="Lucas S.M."/>
            <person name="Mago R."/>
            <person name="Mauceli E."/>
            <person name="Morin E."/>
            <person name="Murat C."/>
            <person name="Pangilinan J.L."/>
            <person name="Park R."/>
            <person name="Pearson M."/>
            <person name="Quesneville H."/>
            <person name="Rouhier N."/>
            <person name="Sakthikumar S."/>
            <person name="Salamov A.A."/>
            <person name="Schmutz J."/>
            <person name="Selles B."/>
            <person name="Shapiro H."/>
            <person name="Tanguay P."/>
            <person name="Tuskan G.A."/>
            <person name="Henrissat B."/>
            <person name="Van de Peer Y."/>
            <person name="Rouze P."/>
            <person name="Ellis J.G."/>
            <person name="Dodds P.N."/>
            <person name="Schein J.E."/>
            <person name="Zhong S."/>
            <person name="Hamelin R.C."/>
            <person name="Grigoriev I.V."/>
            <person name="Szabo L.J."/>
            <person name="Martin F."/>
        </authorList>
    </citation>
    <scope>NUCLEOTIDE SEQUENCE [LARGE SCALE GENOMIC DNA]</scope>
    <source>
        <strain evidence="3">98AG31 / pathotype 3-4-7</strain>
    </source>
</reference>
<dbReference type="HOGENOM" id="CLU_1482299_0_0_1"/>
<dbReference type="VEuPathDB" id="FungiDB:MELLADRAFT_111771"/>
<dbReference type="InParanoid" id="F4S464"/>
<dbReference type="KEGG" id="mlr:MELLADRAFT_111771"/>
<dbReference type="GO" id="GO:0004525">
    <property type="term" value="F:ribonuclease III activity"/>
    <property type="evidence" value="ECO:0007669"/>
    <property type="project" value="InterPro"/>
</dbReference>
<organism evidence="3">
    <name type="scientific">Melampsora larici-populina (strain 98AG31 / pathotype 3-4-7)</name>
    <name type="common">Poplar leaf rust fungus</name>
    <dbReference type="NCBI Taxonomy" id="747676"/>
    <lineage>
        <taxon>Eukaryota</taxon>
        <taxon>Fungi</taxon>
        <taxon>Dikarya</taxon>
        <taxon>Basidiomycota</taxon>
        <taxon>Pucciniomycotina</taxon>
        <taxon>Pucciniomycetes</taxon>
        <taxon>Pucciniales</taxon>
        <taxon>Melampsoraceae</taxon>
        <taxon>Melampsora</taxon>
    </lineage>
</organism>
<protein>
    <recommendedName>
        <fullName evidence="1">RNase III domain-containing protein</fullName>
    </recommendedName>
</protein>
<dbReference type="AlphaFoldDB" id="F4S464"/>
<dbReference type="InterPro" id="IPR036389">
    <property type="entry name" value="RNase_III_sf"/>
</dbReference>
<evidence type="ECO:0000313" key="2">
    <source>
        <dbReference type="EMBL" id="EGG00529.1"/>
    </source>
</evidence>
<dbReference type="Gene3D" id="1.10.1520.10">
    <property type="entry name" value="Ribonuclease III domain"/>
    <property type="match status" value="1"/>
</dbReference>
<sequence length="182" mass="20914">MVASYLPKIINRTRSFLPYDLPSLSNEEELTQQIKNAIKNGIHRIYLQKIGVAFIKMICTVNLTSGYPCTELQQLNNMRKKGLRQATLSSLFLRTPFYERVFSSIALFQQYYKEATEDQGNVNSNHKGIIKVLYVALGAVYFSDGLKRTKESAQTIVLDCYLYHWYTTQYNDVDNMEAIAGE</sequence>
<keyword evidence="3" id="KW-1185">Reference proteome</keyword>
<dbReference type="Proteomes" id="UP000001072">
    <property type="component" value="Unassembled WGS sequence"/>
</dbReference>
<dbReference type="RefSeq" id="XP_007416176.1">
    <property type="nucleotide sequence ID" value="XM_007416114.1"/>
</dbReference>
<dbReference type="PROSITE" id="PS50142">
    <property type="entry name" value="RNASE_3_2"/>
    <property type="match status" value="1"/>
</dbReference>
<proteinExistence type="predicted"/>
<dbReference type="GeneID" id="18924488"/>
<evidence type="ECO:0000313" key="3">
    <source>
        <dbReference type="Proteomes" id="UP000001072"/>
    </source>
</evidence>
<feature type="domain" description="RNase III" evidence="1">
    <location>
        <begin position="27"/>
        <end position="145"/>
    </location>
</feature>
<accession>F4S464</accession>
<dbReference type="InterPro" id="IPR000999">
    <property type="entry name" value="RNase_III_dom"/>
</dbReference>
<gene>
    <name evidence="2" type="ORF">MELLADRAFT_111771</name>
</gene>
<evidence type="ECO:0000259" key="1">
    <source>
        <dbReference type="PROSITE" id="PS50142"/>
    </source>
</evidence>
<dbReference type="GO" id="GO:0006396">
    <property type="term" value="P:RNA processing"/>
    <property type="evidence" value="ECO:0007669"/>
    <property type="project" value="InterPro"/>
</dbReference>
<dbReference type="EMBL" id="GL883146">
    <property type="protein sequence ID" value="EGG00529.1"/>
    <property type="molecule type" value="Genomic_DNA"/>
</dbReference>
<name>F4S464_MELLP</name>